<dbReference type="PANTHER" id="PTHR42928:SF5">
    <property type="entry name" value="BLR1237 PROTEIN"/>
    <property type="match status" value="1"/>
</dbReference>
<sequence length="312" mass="32170">MRWLALLLALVAGPALAQTRPITLIVPFAAGGATDAIARLVGEHMGRTLGQVVVIENVAGAGGTIGSERVANSAPDGQTILINQLALLAAPGLIPNLRFDTRTAFAPVGLVNTGPTVLSARRGLDQPLAWLRAQGERANIGHGGLGTSGHLCALQLAQALRIPVTLVTYRGGGPAMNDLVAGSIDLLCDQSTNAIPQLTAGTIQGVLVTSATRLPPIPTVPTSAEAGVPGVNLHVWHGLYVARGTPPEIINRLNAALRSAVADPAILARFAQLGTTPFPPADQTPERHGDLFTAELERITRLLAEAGVRPGG</sequence>
<dbReference type="Pfam" id="PF03401">
    <property type="entry name" value="TctC"/>
    <property type="match status" value="1"/>
</dbReference>
<reference evidence="3 4" key="1">
    <citation type="submission" date="2023-11" db="EMBL/GenBank/DDBJ databases">
        <title>Arctic aerobic anoxygenic photoheterotroph Sediminicoccus rosea KRV36 adapts its photosynthesis to long days of polar summer.</title>
        <authorList>
            <person name="Tomasch J."/>
            <person name="Kopejtka K."/>
            <person name="Bily T."/>
            <person name="Gardiner A.T."/>
            <person name="Gardian Z."/>
            <person name="Shivaramu S."/>
            <person name="Koblizek M."/>
            <person name="Engelhardt F."/>
            <person name="Kaftan D."/>
        </authorList>
    </citation>
    <scope>NUCLEOTIDE SEQUENCE [LARGE SCALE GENOMIC DNA]</scope>
    <source>
        <strain evidence="3 4">R-30</strain>
    </source>
</reference>
<dbReference type="Gene3D" id="3.40.190.10">
    <property type="entry name" value="Periplasmic binding protein-like II"/>
    <property type="match status" value="1"/>
</dbReference>
<dbReference type="SUPFAM" id="SSF53850">
    <property type="entry name" value="Periplasmic binding protein-like II"/>
    <property type="match status" value="1"/>
</dbReference>
<name>A0ABZ0PBQ6_9PROT</name>
<dbReference type="InterPro" id="IPR042100">
    <property type="entry name" value="Bug_dom1"/>
</dbReference>
<dbReference type="Gene3D" id="3.40.190.150">
    <property type="entry name" value="Bordetella uptake gene, domain 1"/>
    <property type="match status" value="1"/>
</dbReference>
<feature type="chain" id="PRO_5047471146" evidence="2">
    <location>
        <begin position="18"/>
        <end position="312"/>
    </location>
</feature>
<keyword evidence="2" id="KW-0732">Signal</keyword>
<dbReference type="RefSeq" id="WP_318646977.1">
    <property type="nucleotide sequence ID" value="NZ_CP137852.1"/>
</dbReference>
<dbReference type="Proteomes" id="UP001305521">
    <property type="component" value="Chromosome"/>
</dbReference>
<dbReference type="PANTHER" id="PTHR42928">
    <property type="entry name" value="TRICARBOXYLATE-BINDING PROTEIN"/>
    <property type="match status" value="1"/>
</dbReference>
<feature type="signal peptide" evidence="2">
    <location>
        <begin position="1"/>
        <end position="17"/>
    </location>
</feature>
<evidence type="ECO:0000256" key="1">
    <source>
        <dbReference type="ARBA" id="ARBA00006987"/>
    </source>
</evidence>
<organism evidence="3 4">
    <name type="scientific">Sediminicoccus rosea</name>
    <dbReference type="NCBI Taxonomy" id="1225128"/>
    <lineage>
        <taxon>Bacteria</taxon>
        <taxon>Pseudomonadati</taxon>
        <taxon>Pseudomonadota</taxon>
        <taxon>Alphaproteobacteria</taxon>
        <taxon>Acetobacterales</taxon>
        <taxon>Roseomonadaceae</taxon>
        <taxon>Sediminicoccus</taxon>
    </lineage>
</organism>
<dbReference type="PIRSF" id="PIRSF017082">
    <property type="entry name" value="YflP"/>
    <property type="match status" value="1"/>
</dbReference>
<evidence type="ECO:0000256" key="2">
    <source>
        <dbReference type="SAM" id="SignalP"/>
    </source>
</evidence>
<comment type="similarity">
    <text evidence="1">Belongs to the UPF0065 (bug) family.</text>
</comment>
<protein>
    <submittedName>
        <fullName evidence="3">Tripartite tricarboxylate transporter substrate-binding protein</fullName>
    </submittedName>
</protein>
<dbReference type="InterPro" id="IPR005064">
    <property type="entry name" value="BUG"/>
</dbReference>
<keyword evidence="4" id="KW-1185">Reference proteome</keyword>
<evidence type="ECO:0000313" key="3">
    <source>
        <dbReference type="EMBL" id="WPB82996.1"/>
    </source>
</evidence>
<evidence type="ECO:0000313" key="4">
    <source>
        <dbReference type="Proteomes" id="UP001305521"/>
    </source>
</evidence>
<accession>A0ABZ0PBQ6</accession>
<dbReference type="EMBL" id="CP137852">
    <property type="protein sequence ID" value="WPB82996.1"/>
    <property type="molecule type" value="Genomic_DNA"/>
</dbReference>
<proteinExistence type="inferred from homology"/>
<gene>
    <name evidence="3" type="ORF">R9Z33_12865</name>
</gene>